<dbReference type="Pfam" id="PF07007">
    <property type="entry name" value="LprI"/>
    <property type="match status" value="1"/>
</dbReference>
<evidence type="ECO:0000259" key="2">
    <source>
        <dbReference type="Pfam" id="PF07007"/>
    </source>
</evidence>
<dbReference type="EMBL" id="JBBLXS010000120">
    <property type="protein sequence ID" value="MEK0185444.1"/>
    <property type="molecule type" value="Genomic_DNA"/>
</dbReference>
<dbReference type="PANTHER" id="PTHR39176">
    <property type="entry name" value="PERIPLASMIC PROTEIN-RELATED"/>
    <property type="match status" value="1"/>
</dbReference>
<dbReference type="RefSeq" id="WP_340521208.1">
    <property type="nucleotide sequence ID" value="NZ_JBBLXS010000120.1"/>
</dbReference>
<organism evidence="3 4">
    <name type="scientific">Microcoleus anatoxicus PTRS2</name>
    <dbReference type="NCBI Taxonomy" id="2705321"/>
    <lineage>
        <taxon>Bacteria</taxon>
        <taxon>Bacillati</taxon>
        <taxon>Cyanobacteriota</taxon>
        <taxon>Cyanophyceae</taxon>
        <taxon>Oscillatoriophycideae</taxon>
        <taxon>Oscillatoriales</taxon>
        <taxon>Microcoleaceae</taxon>
        <taxon>Microcoleus</taxon>
        <taxon>Microcoleus anatoxicus</taxon>
    </lineage>
</organism>
<feature type="signal peptide" evidence="1">
    <location>
        <begin position="1"/>
        <end position="27"/>
    </location>
</feature>
<gene>
    <name evidence="3" type="ORF">WMG39_11395</name>
</gene>
<feature type="domain" description="Lysozyme inhibitor LprI-like N-terminal" evidence="2">
    <location>
        <begin position="45"/>
        <end position="130"/>
    </location>
</feature>
<dbReference type="PANTHER" id="PTHR39176:SF1">
    <property type="entry name" value="PERIPLASMIC PROTEIN"/>
    <property type="match status" value="1"/>
</dbReference>
<evidence type="ECO:0000256" key="1">
    <source>
        <dbReference type="SAM" id="SignalP"/>
    </source>
</evidence>
<comment type="caution">
    <text evidence="3">The sequence shown here is derived from an EMBL/GenBank/DDBJ whole genome shotgun (WGS) entry which is preliminary data.</text>
</comment>
<evidence type="ECO:0000313" key="3">
    <source>
        <dbReference type="EMBL" id="MEK0185444.1"/>
    </source>
</evidence>
<sequence length="139" mass="15774">MKNITIPATLATISLLLTSGFLLPSQASNTPLQLAQEPNCKTPLTTFDMTVCYGQDFQVADRKLNQVYQQLQQKLNSKQQERLTVAQLSWIEFRDKSCDFARGRVEGGTLAGPIYILCKLRVTQERIKDLEYYLQEGNL</sequence>
<keyword evidence="4" id="KW-1185">Reference proteome</keyword>
<dbReference type="Gene3D" id="1.20.1270.180">
    <property type="match status" value="1"/>
</dbReference>
<feature type="chain" id="PRO_5046120314" evidence="1">
    <location>
        <begin position="28"/>
        <end position="139"/>
    </location>
</feature>
<evidence type="ECO:0000313" key="4">
    <source>
        <dbReference type="Proteomes" id="UP001384579"/>
    </source>
</evidence>
<protein>
    <submittedName>
        <fullName evidence="3">Lysozyme inhibitor LprI family protein</fullName>
    </submittedName>
</protein>
<keyword evidence="1" id="KW-0732">Signal</keyword>
<accession>A0ABU8YM44</accession>
<dbReference type="Proteomes" id="UP001384579">
    <property type="component" value="Unassembled WGS sequence"/>
</dbReference>
<reference evidence="3 4" key="1">
    <citation type="journal article" date="2020" name="Harmful Algae">
        <title>Molecular and morphological characterization of a novel dihydroanatoxin-a producing Microcoleus species (cyanobacteria) from the Russian River, California, USA.</title>
        <authorList>
            <person name="Conklin K.Y."/>
            <person name="Stancheva R."/>
            <person name="Otten T.G."/>
            <person name="Fadness R."/>
            <person name="Boyer G.L."/>
            <person name="Read B."/>
            <person name="Zhang X."/>
            <person name="Sheath R.G."/>
        </authorList>
    </citation>
    <scope>NUCLEOTIDE SEQUENCE [LARGE SCALE GENOMIC DNA]</scope>
    <source>
        <strain evidence="3 4">PTRS2</strain>
    </source>
</reference>
<proteinExistence type="predicted"/>
<dbReference type="InterPro" id="IPR009739">
    <property type="entry name" value="LprI-like_N"/>
</dbReference>
<name>A0ABU8YM44_9CYAN</name>